<dbReference type="GO" id="GO:0006260">
    <property type="term" value="P:DNA replication"/>
    <property type="evidence" value="ECO:0007669"/>
    <property type="project" value="UniProtKB-KW"/>
</dbReference>
<reference evidence="5" key="1">
    <citation type="submission" date="2020-10" db="EMBL/GenBank/DDBJ databases">
        <authorList>
            <person name="Gilroy R."/>
        </authorList>
    </citation>
    <scope>NUCLEOTIDE SEQUENCE</scope>
    <source>
        <strain evidence="5">CHK195-11698</strain>
    </source>
</reference>
<proteinExistence type="predicted"/>
<dbReference type="SMART" id="SM00271">
    <property type="entry name" value="DnaJ"/>
    <property type="match status" value="1"/>
</dbReference>
<dbReference type="PRINTS" id="PR00625">
    <property type="entry name" value="JDOMAIN"/>
</dbReference>
<dbReference type="GO" id="GO:0051082">
    <property type="term" value="F:unfolded protein binding"/>
    <property type="evidence" value="ECO:0007669"/>
    <property type="project" value="TreeGrafter"/>
</dbReference>
<dbReference type="InterPro" id="IPR036869">
    <property type="entry name" value="J_dom_sf"/>
</dbReference>
<gene>
    <name evidence="5" type="ORF">IAD15_08110</name>
</gene>
<dbReference type="Proteomes" id="UP000824175">
    <property type="component" value="Unassembled WGS sequence"/>
</dbReference>
<keyword evidence="1" id="KW-0235">DNA replication</keyword>
<dbReference type="PANTHER" id="PTHR43096">
    <property type="entry name" value="DNAJ HOMOLOG 1, MITOCHONDRIAL-RELATED"/>
    <property type="match status" value="1"/>
</dbReference>
<dbReference type="EMBL" id="DVMJ01000066">
    <property type="protein sequence ID" value="HIU14016.1"/>
    <property type="molecule type" value="Genomic_DNA"/>
</dbReference>
<organism evidence="5 6">
    <name type="scientific">Candidatus Fimiplasma intestinipullorum</name>
    <dbReference type="NCBI Taxonomy" id="2840825"/>
    <lineage>
        <taxon>Bacteria</taxon>
        <taxon>Bacillati</taxon>
        <taxon>Bacillota</taxon>
        <taxon>Clostridia</taxon>
        <taxon>Eubacteriales</taxon>
        <taxon>Candidatus Fimiplasma</taxon>
    </lineage>
</organism>
<dbReference type="GO" id="GO:0042026">
    <property type="term" value="P:protein refolding"/>
    <property type="evidence" value="ECO:0007669"/>
    <property type="project" value="TreeGrafter"/>
</dbReference>
<dbReference type="Gene3D" id="1.25.40.10">
    <property type="entry name" value="Tetratricopeptide repeat domain"/>
    <property type="match status" value="1"/>
</dbReference>
<dbReference type="SUPFAM" id="SSF48452">
    <property type="entry name" value="TPR-like"/>
    <property type="match status" value="1"/>
</dbReference>
<evidence type="ECO:0000313" key="5">
    <source>
        <dbReference type="EMBL" id="HIU14016.1"/>
    </source>
</evidence>
<feature type="compositionally biased region" description="Basic and acidic residues" evidence="3">
    <location>
        <begin position="14"/>
        <end position="44"/>
    </location>
</feature>
<keyword evidence="2" id="KW-0143">Chaperone</keyword>
<evidence type="ECO:0000313" key="6">
    <source>
        <dbReference type="Proteomes" id="UP000824175"/>
    </source>
</evidence>
<evidence type="ECO:0000256" key="3">
    <source>
        <dbReference type="SAM" id="MobiDB-lite"/>
    </source>
</evidence>
<sequence length="243" mass="28279">MVKDPYEILGVDRNASKDDIKRAYRQKTKENHPDLHPDDPNANKKMADINEAYDMLMNPEKYANRQNTNPNSSSSYQQQGYQQNYRQQGNPGWNGDFYGFGFDDFFGFGPRYQQSYTFNRPQPQSTDSNEIRSAIDLINRQAYQAASQLLNRMVSSERNGRWYYLSALAQAGIGNTMQAYEYISRAVQMEPNEPEYRRVQSQFGQYGSRYQQTRQGYTTTAMDLDRVCLSLCFMNLFCRFCGI</sequence>
<dbReference type="InterPro" id="IPR001623">
    <property type="entry name" value="DnaJ_domain"/>
</dbReference>
<dbReference type="GO" id="GO:0005737">
    <property type="term" value="C:cytoplasm"/>
    <property type="evidence" value="ECO:0007669"/>
    <property type="project" value="TreeGrafter"/>
</dbReference>
<dbReference type="InterPro" id="IPR011990">
    <property type="entry name" value="TPR-like_helical_dom_sf"/>
</dbReference>
<dbReference type="Gene3D" id="1.10.287.110">
    <property type="entry name" value="DnaJ domain"/>
    <property type="match status" value="1"/>
</dbReference>
<dbReference type="SUPFAM" id="SSF46565">
    <property type="entry name" value="Chaperone J-domain"/>
    <property type="match status" value="1"/>
</dbReference>
<evidence type="ECO:0000256" key="2">
    <source>
        <dbReference type="ARBA" id="ARBA00023186"/>
    </source>
</evidence>
<name>A0A9D1HP94_9FIRM</name>
<accession>A0A9D1HP94</accession>
<reference evidence="5" key="2">
    <citation type="journal article" date="2021" name="PeerJ">
        <title>Extensive microbial diversity within the chicken gut microbiome revealed by metagenomics and culture.</title>
        <authorList>
            <person name="Gilroy R."/>
            <person name="Ravi A."/>
            <person name="Getino M."/>
            <person name="Pursley I."/>
            <person name="Horton D.L."/>
            <person name="Alikhan N.F."/>
            <person name="Baker D."/>
            <person name="Gharbi K."/>
            <person name="Hall N."/>
            <person name="Watson M."/>
            <person name="Adriaenssens E.M."/>
            <person name="Foster-Nyarko E."/>
            <person name="Jarju S."/>
            <person name="Secka A."/>
            <person name="Antonio M."/>
            <person name="Oren A."/>
            <person name="Chaudhuri R.R."/>
            <person name="La Ragione R."/>
            <person name="Hildebrand F."/>
            <person name="Pallen M.J."/>
        </authorList>
    </citation>
    <scope>NUCLEOTIDE SEQUENCE</scope>
    <source>
        <strain evidence="5">CHK195-11698</strain>
    </source>
</reference>
<evidence type="ECO:0000256" key="1">
    <source>
        <dbReference type="ARBA" id="ARBA00022705"/>
    </source>
</evidence>
<feature type="compositionally biased region" description="Low complexity" evidence="3">
    <location>
        <begin position="66"/>
        <end position="88"/>
    </location>
</feature>
<dbReference type="Pfam" id="PF00226">
    <property type="entry name" value="DnaJ"/>
    <property type="match status" value="1"/>
</dbReference>
<protein>
    <submittedName>
        <fullName evidence="5">J domain-containing protein</fullName>
    </submittedName>
</protein>
<feature type="region of interest" description="Disordered" evidence="3">
    <location>
        <begin position="62"/>
        <end position="88"/>
    </location>
</feature>
<feature type="domain" description="J" evidence="4">
    <location>
        <begin position="4"/>
        <end position="80"/>
    </location>
</feature>
<dbReference type="PROSITE" id="PS50076">
    <property type="entry name" value="DNAJ_2"/>
    <property type="match status" value="1"/>
</dbReference>
<evidence type="ECO:0000259" key="4">
    <source>
        <dbReference type="PROSITE" id="PS50076"/>
    </source>
</evidence>
<dbReference type="CDD" id="cd06257">
    <property type="entry name" value="DnaJ"/>
    <property type="match status" value="1"/>
</dbReference>
<dbReference type="AlphaFoldDB" id="A0A9D1HP94"/>
<feature type="region of interest" description="Disordered" evidence="3">
    <location>
        <begin position="1"/>
        <end position="44"/>
    </location>
</feature>
<comment type="caution">
    <text evidence="5">The sequence shown here is derived from an EMBL/GenBank/DDBJ whole genome shotgun (WGS) entry which is preliminary data.</text>
</comment>
<dbReference type="PANTHER" id="PTHR43096:SF52">
    <property type="entry name" value="DNAJ HOMOLOG 1, MITOCHONDRIAL-RELATED"/>
    <property type="match status" value="1"/>
</dbReference>